<accession>A0ABW2B4Q7</accession>
<gene>
    <name evidence="1" type="ORF">ACFQFQ_11795</name>
</gene>
<sequence length="183" mass="19798">MSPKPPSDTAIRVSELSQSAENGFALRPDKAMLEQIAADLDLSALRKLSFDGRISPLGRSDWQLTGRLGATVVQPCVVTLAPVTTRIDTDVTRQFVTAFEDPEEPEAEMPEDDTVEPLGQWIDPAIVMREALALAVPDYPRAEGAEPVQIVYTEPGQAPMTDDDAKPFAGLAGLKAKLNKEDP</sequence>
<organism evidence="1 2">
    <name type="scientific">Sulfitobacter porphyrae</name>
    <dbReference type="NCBI Taxonomy" id="1246864"/>
    <lineage>
        <taxon>Bacteria</taxon>
        <taxon>Pseudomonadati</taxon>
        <taxon>Pseudomonadota</taxon>
        <taxon>Alphaproteobacteria</taxon>
        <taxon>Rhodobacterales</taxon>
        <taxon>Roseobacteraceae</taxon>
        <taxon>Sulfitobacter</taxon>
    </lineage>
</organism>
<dbReference type="InterPro" id="IPR003772">
    <property type="entry name" value="YceD"/>
</dbReference>
<dbReference type="Proteomes" id="UP001596353">
    <property type="component" value="Unassembled WGS sequence"/>
</dbReference>
<name>A0ABW2B4Q7_9RHOB</name>
<evidence type="ECO:0000313" key="2">
    <source>
        <dbReference type="Proteomes" id="UP001596353"/>
    </source>
</evidence>
<keyword evidence="2" id="KW-1185">Reference proteome</keyword>
<evidence type="ECO:0000313" key="1">
    <source>
        <dbReference type="EMBL" id="MFC6760019.1"/>
    </source>
</evidence>
<comment type="caution">
    <text evidence="1">The sequence shown here is derived from an EMBL/GenBank/DDBJ whole genome shotgun (WGS) entry which is preliminary data.</text>
</comment>
<proteinExistence type="predicted"/>
<protein>
    <submittedName>
        <fullName evidence="1">YceD family protein</fullName>
    </submittedName>
</protein>
<dbReference type="Pfam" id="PF02620">
    <property type="entry name" value="YceD"/>
    <property type="match status" value="1"/>
</dbReference>
<dbReference type="EMBL" id="JBHSWG010000001">
    <property type="protein sequence ID" value="MFC6760019.1"/>
    <property type="molecule type" value="Genomic_DNA"/>
</dbReference>
<reference evidence="2" key="1">
    <citation type="journal article" date="2019" name="Int. J. Syst. Evol. Microbiol.">
        <title>The Global Catalogue of Microorganisms (GCM) 10K type strain sequencing project: providing services to taxonomists for standard genome sequencing and annotation.</title>
        <authorList>
            <consortium name="The Broad Institute Genomics Platform"/>
            <consortium name="The Broad Institute Genome Sequencing Center for Infectious Disease"/>
            <person name="Wu L."/>
            <person name="Ma J."/>
        </authorList>
    </citation>
    <scope>NUCLEOTIDE SEQUENCE [LARGE SCALE GENOMIC DNA]</scope>
    <source>
        <strain evidence="2">CCUG 66188</strain>
    </source>
</reference>